<dbReference type="EMBL" id="UIDD01000008">
    <property type="protein sequence ID" value="SUQ63769.1"/>
    <property type="molecule type" value="Genomic_DNA"/>
</dbReference>
<dbReference type="Proteomes" id="UP000255177">
    <property type="component" value="Unassembled WGS sequence"/>
</dbReference>
<evidence type="ECO:0000259" key="3">
    <source>
        <dbReference type="PROSITE" id="PS50112"/>
    </source>
</evidence>
<dbReference type="InterPro" id="IPR029787">
    <property type="entry name" value="Nucleotide_cyclase"/>
</dbReference>
<reference evidence="6" key="1">
    <citation type="submission" date="2018-07" db="EMBL/GenBank/DDBJ databases">
        <authorList>
            <person name="Blom J."/>
        </authorList>
    </citation>
    <scope>NUCLEOTIDE SEQUENCE [LARGE SCALE GENOMIC DNA]</scope>
    <source>
        <strain evidence="6">CCOS 864</strain>
    </source>
</reference>
<keyword evidence="6" id="KW-1185">Reference proteome</keyword>
<dbReference type="GO" id="GO:0003824">
    <property type="term" value="F:catalytic activity"/>
    <property type="evidence" value="ECO:0007669"/>
    <property type="project" value="UniProtKB-ARBA"/>
</dbReference>
<dbReference type="InterPro" id="IPR000014">
    <property type="entry name" value="PAS"/>
</dbReference>
<dbReference type="CDD" id="cd01949">
    <property type="entry name" value="GGDEF"/>
    <property type="match status" value="1"/>
</dbReference>
<organism evidence="5 6">
    <name type="scientific">Pseudomonas wadenswilerensis</name>
    <dbReference type="NCBI Taxonomy" id="1785161"/>
    <lineage>
        <taxon>Bacteria</taxon>
        <taxon>Pseudomonadati</taxon>
        <taxon>Pseudomonadota</taxon>
        <taxon>Gammaproteobacteria</taxon>
        <taxon>Pseudomonadales</taxon>
        <taxon>Pseudomonadaceae</taxon>
        <taxon>Pseudomonas</taxon>
    </lineage>
</organism>
<sequence>MPVDLQALYPKLIHLMLDTVFVVDRDNQIVFVSDACEALLGYSAGELTGTPITDYIHPDDLAVTRASIVRVMNGQSHVDFRNRYIRKDGGVVHILWAAFWSEEVGARIGVARDVTALRQAEDELRFLAHHDPLTALTNRALFNDRLESAVRAAHRHQSTLALLFLDINDFKGINDVHGHAMGDRILCMIARRLEGCVRETDTVARMGGDEFTVLLPDIQSQDDVYAKVEQILAAMAEPLGAEFGGFTMPSCSVGVAFYPKDAENADTLLSHADGDMYRIKKQRSAQRIVFKHLQAE</sequence>
<feature type="domain" description="PAS" evidence="3">
    <location>
        <begin position="5"/>
        <end position="75"/>
    </location>
</feature>
<dbReference type="SMART" id="SM00267">
    <property type="entry name" value="GGDEF"/>
    <property type="match status" value="1"/>
</dbReference>
<dbReference type="InterPro" id="IPR035965">
    <property type="entry name" value="PAS-like_dom_sf"/>
</dbReference>
<name>A0A380T0K6_9PSED</name>
<evidence type="ECO:0000313" key="6">
    <source>
        <dbReference type="Proteomes" id="UP000255177"/>
    </source>
</evidence>
<comment type="cofactor">
    <cofactor evidence="1">
        <name>Mg(2+)</name>
        <dbReference type="ChEBI" id="CHEBI:18420"/>
    </cofactor>
</comment>
<dbReference type="PANTHER" id="PTHR46663">
    <property type="entry name" value="DIGUANYLATE CYCLASE DGCT-RELATED"/>
    <property type="match status" value="1"/>
</dbReference>
<dbReference type="GO" id="GO:0005886">
    <property type="term" value="C:plasma membrane"/>
    <property type="evidence" value="ECO:0007669"/>
    <property type="project" value="UniProtKB-SubCell"/>
</dbReference>
<dbReference type="PROSITE" id="PS50887">
    <property type="entry name" value="GGDEF"/>
    <property type="match status" value="1"/>
</dbReference>
<comment type="subcellular location">
    <subcellularLocation>
        <location evidence="2">Cell inner membrane</location>
    </subcellularLocation>
</comment>
<dbReference type="SUPFAM" id="SSF55073">
    <property type="entry name" value="Nucleotide cyclase"/>
    <property type="match status" value="1"/>
</dbReference>
<dbReference type="Gene3D" id="3.30.450.20">
    <property type="entry name" value="PAS domain"/>
    <property type="match status" value="1"/>
</dbReference>
<dbReference type="CDD" id="cd00130">
    <property type="entry name" value="PAS"/>
    <property type="match status" value="1"/>
</dbReference>
<dbReference type="Pfam" id="PF00990">
    <property type="entry name" value="GGDEF"/>
    <property type="match status" value="1"/>
</dbReference>
<dbReference type="PANTHER" id="PTHR46663:SF3">
    <property type="entry name" value="SLL0267 PROTEIN"/>
    <property type="match status" value="1"/>
</dbReference>
<protein>
    <submittedName>
        <fullName evidence="5">Putative signaling protein</fullName>
    </submittedName>
</protein>
<feature type="domain" description="GGDEF" evidence="4">
    <location>
        <begin position="158"/>
        <end position="293"/>
    </location>
</feature>
<dbReference type="InterPro" id="IPR052163">
    <property type="entry name" value="DGC-Regulatory_Protein"/>
</dbReference>
<dbReference type="NCBIfam" id="TIGR00229">
    <property type="entry name" value="sensory_box"/>
    <property type="match status" value="1"/>
</dbReference>
<dbReference type="SUPFAM" id="SSF55785">
    <property type="entry name" value="PYP-like sensor domain (PAS domain)"/>
    <property type="match status" value="1"/>
</dbReference>
<dbReference type="InterPro" id="IPR043128">
    <property type="entry name" value="Rev_trsase/Diguanyl_cyclase"/>
</dbReference>
<evidence type="ECO:0000256" key="2">
    <source>
        <dbReference type="ARBA" id="ARBA00004533"/>
    </source>
</evidence>
<dbReference type="Pfam" id="PF08447">
    <property type="entry name" value="PAS_3"/>
    <property type="match status" value="1"/>
</dbReference>
<dbReference type="InterPro" id="IPR013655">
    <property type="entry name" value="PAS_fold_3"/>
</dbReference>
<proteinExistence type="predicted"/>
<dbReference type="AlphaFoldDB" id="A0A380T0K6"/>
<evidence type="ECO:0000256" key="1">
    <source>
        <dbReference type="ARBA" id="ARBA00001946"/>
    </source>
</evidence>
<dbReference type="RefSeq" id="WP_115087320.1">
    <property type="nucleotide sequence ID" value="NZ_CBCSFG010000015.1"/>
</dbReference>
<dbReference type="SMART" id="SM00091">
    <property type="entry name" value="PAS"/>
    <property type="match status" value="1"/>
</dbReference>
<dbReference type="Gene3D" id="3.30.70.270">
    <property type="match status" value="1"/>
</dbReference>
<dbReference type="PROSITE" id="PS50112">
    <property type="entry name" value="PAS"/>
    <property type="match status" value="1"/>
</dbReference>
<gene>
    <name evidence="5" type="ORF">CCOS864_03222</name>
</gene>
<dbReference type="NCBIfam" id="TIGR00254">
    <property type="entry name" value="GGDEF"/>
    <property type="match status" value="1"/>
</dbReference>
<dbReference type="InterPro" id="IPR000160">
    <property type="entry name" value="GGDEF_dom"/>
</dbReference>
<evidence type="ECO:0000259" key="4">
    <source>
        <dbReference type="PROSITE" id="PS50887"/>
    </source>
</evidence>
<accession>A0A380T0K6</accession>
<evidence type="ECO:0000313" key="5">
    <source>
        <dbReference type="EMBL" id="SUQ63769.1"/>
    </source>
</evidence>
<dbReference type="FunFam" id="3.30.70.270:FF:000001">
    <property type="entry name" value="Diguanylate cyclase domain protein"/>
    <property type="match status" value="1"/>
</dbReference>